<dbReference type="InterPro" id="IPR023210">
    <property type="entry name" value="NADP_OxRdtase_dom"/>
</dbReference>
<dbReference type="InterPro" id="IPR020471">
    <property type="entry name" value="AKR"/>
</dbReference>
<dbReference type="PRINTS" id="PR00069">
    <property type="entry name" value="ALDKETRDTASE"/>
</dbReference>
<gene>
    <name evidence="3" type="ORF">UFOPK2582_01065</name>
    <name evidence="4" type="ORF">UFOPK3046_00720</name>
    <name evidence="5" type="ORF">UFOPK4173_00518</name>
    <name evidence="6" type="ORF">UFOPK4354_00062</name>
</gene>
<evidence type="ECO:0000313" key="4">
    <source>
        <dbReference type="EMBL" id="CAB4803859.1"/>
    </source>
</evidence>
<name>A0A6J6Q4A9_9ZZZZ</name>
<dbReference type="PROSITE" id="PS00062">
    <property type="entry name" value="ALDOKETO_REDUCTASE_2"/>
    <property type="match status" value="1"/>
</dbReference>
<dbReference type="Gene3D" id="3.20.20.100">
    <property type="entry name" value="NADP-dependent oxidoreductase domain"/>
    <property type="match status" value="1"/>
</dbReference>
<evidence type="ECO:0000259" key="2">
    <source>
        <dbReference type="Pfam" id="PF00248"/>
    </source>
</evidence>
<keyword evidence="1" id="KW-0560">Oxidoreductase</keyword>
<dbReference type="EMBL" id="CAFBQW010000003">
    <property type="protein sequence ID" value="CAB5059508.1"/>
    <property type="molecule type" value="Genomic_DNA"/>
</dbReference>
<dbReference type="GO" id="GO:0016491">
    <property type="term" value="F:oxidoreductase activity"/>
    <property type="evidence" value="ECO:0007669"/>
    <property type="project" value="UniProtKB-KW"/>
</dbReference>
<dbReference type="PANTHER" id="PTHR43625">
    <property type="entry name" value="AFLATOXIN B1 ALDEHYDE REDUCTASE"/>
    <property type="match status" value="1"/>
</dbReference>
<proteinExistence type="predicted"/>
<evidence type="ECO:0000313" key="3">
    <source>
        <dbReference type="EMBL" id="CAB4703608.1"/>
    </source>
</evidence>
<dbReference type="EMBL" id="CAFAAQ010000049">
    <property type="protein sequence ID" value="CAB4803859.1"/>
    <property type="molecule type" value="Genomic_DNA"/>
</dbReference>
<reference evidence="3" key="1">
    <citation type="submission" date="2020-05" db="EMBL/GenBank/DDBJ databases">
        <authorList>
            <person name="Chiriac C."/>
            <person name="Salcher M."/>
            <person name="Ghai R."/>
            <person name="Kavagutti S V."/>
        </authorList>
    </citation>
    <scope>NUCLEOTIDE SEQUENCE</scope>
</reference>
<dbReference type="AlphaFoldDB" id="A0A6J6Q4A9"/>
<dbReference type="Pfam" id="PF00248">
    <property type="entry name" value="Aldo_ket_red"/>
    <property type="match status" value="1"/>
</dbReference>
<dbReference type="GO" id="GO:0005737">
    <property type="term" value="C:cytoplasm"/>
    <property type="evidence" value="ECO:0007669"/>
    <property type="project" value="TreeGrafter"/>
</dbReference>
<evidence type="ECO:0000256" key="1">
    <source>
        <dbReference type="ARBA" id="ARBA00023002"/>
    </source>
</evidence>
<protein>
    <submittedName>
        <fullName evidence="3">Unannotated protein</fullName>
    </submittedName>
</protein>
<dbReference type="EMBL" id="CAFBPW010000039">
    <property type="protein sequence ID" value="CAB5030027.1"/>
    <property type="molecule type" value="Genomic_DNA"/>
</dbReference>
<feature type="domain" description="NADP-dependent oxidoreductase" evidence="2">
    <location>
        <begin position="25"/>
        <end position="320"/>
    </location>
</feature>
<dbReference type="InterPro" id="IPR036812">
    <property type="entry name" value="NAD(P)_OxRdtase_dom_sf"/>
</dbReference>
<accession>A0A6J6Q4A9</accession>
<dbReference type="EMBL" id="CAEZXS010000123">
    <property type="protein sequence ID" value="CAB4703608.1"/>
    <property type="molecule type" value="Genomic_DNA"/>
</dbReference>
<dbReference type="InterPro" id="IPR018170">
    <property type="entry name" value="Aldo/ket_reductase_CS"/>
</dbReference>
<dbReference type="PANTHER" id="PTHR43625:SF88">
    <property type="entry name" value="OS07G0143000 PROTEIN"/>
    <property type="match status" value="1"/>
</dbReference>
<sequence length="336" mass="35773">MYPAAQPDRGSKTISFVGCNSAVAPLGVGTWAWGDRDTWGMGGYDSALTEASIEQAWDASLAAGVTLFDTAEVYGKGESERIIGKLLAADLERKSSVLIATKFMPLPHKPRLRTAMRTAVLGSLERLGLECIDLYQIHGPISLRTHAAMADALATIHAEGLIRAVGVSNYSIREMSSIQAALAARGLSLASNQIEFSPLRRMPETSGLLQACRDLAVVPLAYSPIGQGRLTGKYSAANPPPGKRTFSAHPMERIDLIVENLRQIGIAHGGKTPSQVALQWIISKGAVPIPGAKNAGQATENAGALGWHLSAEQIEAIDALALAGQRTLQQRIWQHG</sequence>
<dbReference type="CDD" id="cd19093">
    <property type="entry name" value="AKR_AtPLR-like"/>
    <property type="match status" value="1"/>
</dbReference>
<dbReference type="SUPFAM" id="SSF51430">
    <property type="entry name" value="NAD(P)-linked oxidoreductase"/>
    <property type="match status" value="1"/>
</dbReference>
<organism evidence="3">
    <name type="scientific">freshwater metagenome</name>
    <dbReference type="NCBI Taxonomy" id="449393"/>
    <lineage>
        <taxon>unclassified sequences</taxon>
        <taxon>metagenomes</taxon>
        <taxon>ecological metagenomes</taxon>
    </lineage>
</organism>
<dbReference type="InterPro" id="IPR050791">
    <property type="entry name" value="Aldo-Keto_reductase"/>
</dbReference>
<evidence type="ECO:0000313" key="6">
    <source>
        <dbReference type="EMBL" id="CAB5059508.1"/>
    </source>
</evidence>
<evidence type="ECO:0000313" key="5">
    <source>
        <dbReference type="EMBL" id="CAB5030027.1"/>
    </source>
</evidence>